<feature type="transmembrane region" description="Helical" evidence="1">
    <location>
        <begin position="268"/>
        <end position="291"/>
    </location>
</feature>
<feature type="transmembrane region" description="Helical" evidence="1">
    <location>
        <begin position="472"/>
        <end position="489"/>
    </location>
</feature>
<dbReference type="PANTHER" id="PTHR38454:SF1">
    <property type="entry name" value="INTEGRAL MEMBRANE PROTEIN"/>
    <property type="match status" value="1"/>
</dbReference>
<evidence type="ECO:0000313" key="2">
    <source>
        <dbReference type="EMBL" id="MYH60608.1"/>
    </source>
</evidence>
<feature type="transmembrane region" description="Helical" evidence="1">
    <location>
        <begin position="439"/>
        <end position="457"/>
    </location>
</feature>
<protein>
    <submittedName>
        <fullName evidence="2">YfhO family protein</fullName>
    </submittedName>
</protein>
<feature type="transmembrane region" description="Helical" evidence="1">
    <location>
        <begin position="12"/>
        <end position="34"/>
    </location>
</feature>
<keyword evidence="1" id="KW-1133">Transmembrane helix</keyword>
<feature type="transmembrane region" description="Helical" evidence="1">
    <location>
        <begin position="103"/>
        <end position="124"/>
    </location>
</feature>
<name>A0A6B1FXA5_9CHLR</name>
<accession>A0A6B1FXA5</accession>
<feature type="transmembrane region" description="Helical" evidence="1">
    <location>
        <begin position="410"/>
        <end position="432"/>
    </location>
</feature>
<feature type="transmembrane region" description="Helical" evidence="1">
    <location>
        <begin position="157"/>
        <end position="176"/>
    </location>
</feature>
<dbReference type="InterPro" id="IPR018580">
    <property type="entry name" value="Uncharacterised_YfhO"/>
</dbReference>
<feature type="transmembrane region" description="Helical" evidence="1">
    <location>
        <begin position="510"/>
        <end position="528"/>
    </location>
</feature>
<reference evidence="2" key="1">
    <citation type="submission" date="2019-09" db="EMBL/GenBank/DDBJ databases">
        <title>Characterisation of the sponge microbiome using genome-centric metagenomics.</title>
        <authorList>
            <person name="Engelberts J.P."/>
            <person name="Robbins S.J."/>
            <person name="De Goeij J.M."/>
            <person name="Aranda M."/>
            <person name="Bell S.C."/>
            <person name="Webster N.S."/>
        </authorList>
    </citation>
    <scope>NUCLEOTIDE SEQUENCE</scope>
    <source>
        <strain evidence="2">SB0675_bin_29</strain>
    </source>
</reference>
<dbReference type="AlphaFoldDB" id="A0A6B1FXA5"/>
<feature type="transmembrane region" description="Helical" evidence="1">
    <location>
        <begin position="335"/>
        <end position="356"/>
    </location>
</feature>
<dbReference type="PANTHER" id="PTHR38454">
    <property type="entry name" value="INTEGRAL MEMBRANE PROTEIN-RELATED"/>
    <property type="match status" value="1"/>
</dbReference>
<proteinExistence type="predicted"/>
<feature type="transmembrane region" description="Helical" evidence="1">
    <location>
        <begin position="784"/>
        <end position="802"/>
    </location>
</feature>
<feature type="transmembrane region" description="Helical" evidence="1">
    <location>
        <begin position="368"/>
        <end position="390"/>
    </location>
</feature>
<keyword evidence="1" id="KW-0812">Transmembrane</keyword>
<feature type="transmembrane region" description="Helical" evidence="1">
    <location>
        <begin position="133"/>
        <end position="151"/>
    </location>
</feature>
<sequence>MKRTLQPPAFPVALAYGAFVLLFFAPHLLGLTAFPDSDFTRHFLPFSLFQQSAILDLRLPLWDPHTFSGHPFLADAQSAVFYPVSNALLLLTSFDRSPAGRLYWLQVEAALHIFLACLFTYLLVRRLTGSKMAAFTAGAIFGFSGYLTGYVPVQIGILRVAVWLPAILLLLLPGAGRAGTGSSESSPDEGPSPPAATGLSHLFPQWNRWLAAAGVHAVAFFGGNTQTDLIQSYDVGRWMLMLFVSDLNRHRGNGTAGKAVYKLLSARALLYAGLATAYVTVLVILTLAQLWPVYEFVQHSVRASLTFQQAGGGFAFRDTLQYLLPGLFTVYAPQYVGVVALGLTLVAVVTLFSSNFSWPGAAPHARAAAFYFVICGAAALLLSYGSRLPFYSLFYRFTPGGELFRGQERAVFLVAFSLSVLSGYGMALLPTLSAPRRRMLCYGFAAAVAAALTLFWTWRQLPARAGIADSDLLWPSVMALLIALTFANLTGPRLARGRPLSDQPVARPRLIMLIPLALLDLFIVNFATNHSFGPWVRDGLMPPEAAAVLDASHSLAERPNSLPPRVFNEHRVSRNSGLLLGWEDVLGKSPLRHAKYNAFITDFPLERMWELTGTGTVLTWMHELPVPSQRLAEFPRPQSSTTYLHVLESISPRLWWTQNARTVDDSEALALLADPAFNIRDELLVPPSHADALGSNWQDGRMNLGDGGQADLQVERVAAGHLQIHIRSAQRGLLFLSEKWLPGWQARWQGEHSLPVARAHRAFLAIPVPAGSGTLELVYRPRSAVWGLAASAVGWLGLFIALRSQLLAAARSAWRRTRDALEQLKSRPPQHPAGHAS</sequence>
<keyword evidence="1" id="KW-0472">Membrane</keyword>
<feature type="non-terminal residue" evidence="2">
    <location>
        <position position="837"/>
    </location>
</feature>
<organism evidence="2">
    <name type="scientific">Caldilineaceae bacterium SB0675_bin_29</name>
    <dbReference type="NCBI Taxonomy" id="2605266"/>
    <lineage>
        <taxon>Bacteria</taxon>
        <taxon>Bacillati</taxon>
        <taxon>Chloroflexota</taxon>
        <taxon>Caldilineae</taxon>
        <taxon>Caldilineales</taxon>
        <taxon>Caldilineaceae</taxon>
    </lineage>
</organism>
<dbReference type="EMBL" id="VYDA01000084">
    <property type="protein sequence ID" value="MYH60608.1"/>
    <property type="molecule type" value="Genomic_DNA"/>
</dbReference>
<comment type="caution">
    <text evidence="2">The sequence shown here is derived from an EMBL/GenBank/DDBJ whole genome shotgun (WGS) entry which is preliminary data.</text>
</comment>
<evidence type="ECO:0000256" key="1">
    <source>
        <dbReference type="SAM" id="Phobius"/>
    </source>
</evidence>
<gene>
    <name evidence="2" type="ORF">F4148_02190</name>
</gene>